<protein>
    <recommendedName>
        <fullName evidence="6">Elongation factor Tu, chloroplastic</fullName>
    </recommendedName>
    <alternativeName>
        <fullName evidence="18">Elongation factor sec</fullName>
    </alternativeName>
    <alternativeName>
        <fullName evidence="17">Eukaryotic elongation factor, selenocysteine-tRNA-specific</fullName>
    </alternativeName>
    <alternativeName>
        <fullName evidence="5">Selenocysteine-specific elongation factor</fullName>
    </alternativeName>
</protein>
<name>A0A2R5G8P6_9STRA</name>
<dbReference type="CDD" id="cd03696">
    <property type="entry name" value="SelB_II"/>
    <property type="match status" value="1"/>
</dbReference>
<evidence type="ECO:0000256" key="18">
    <source>
        <dbReference type="ARBA" id="ARBA00082387"/>
    </source>
</evidence>
<evidence type="ECO:0000256" key="1">
    <source>
        <dbReference type="ARBA" id="ARBA00001936"/>
    </source>
</evidence>
<keyword evidence="14" id="KW-0539">Nucleus</keyword>
<dbReference type="Pfam" id="PF21131">
    <property type="entry name" value="eEFSec_4th"/>
    <property type="match status" value="1"/>
</dbReference>
<dbReference type="InterPro" id="IPR050055">
    <property type="entry name" value="EF-Tu_GTPase"/>
</dbReference>
<keyword evidence="21" id="KW-0251">Elongation factor</keyword>
<evidence type="ECO:0000256" key="7">
    <source>
        <dbReference type="ARBA" id="ARBA00022481"/>
    </source>
</evidence>
<gene>
    <name evidence="21" type="ORF">FCC1311_031382</name>
</gene>
<dbReference type="FunCoup" id="A0A2R5G8P6">
    <property type="interactions" value="29"/>
</dbReference>
<evidence type="ECO:0000256" key="17">
    <source>
        <dbReference type="ARBA" id="ARBA00076506"/>
    </source>
</evidence>
<dbReference type="GO" id="GO:0005525">
    <property type="term" value="F:GTP binding"/>
    <property type="evidence" value="ECO:0007669"/>
    <property type="project" value="UniProtKB-KW"/>
</dbReference>
<dbReference type="InterPro" id="IPR009000">
    <property type="entry name" value="Transl_B-barrel_sf"/>
</dbReference>
<dbReference type="GO" id="GO:0001514">
    <property type="term" value="P:selenocysteine incorporation"/>
    <property type="evidence" value="ECO:0007669"/>
    <property type="project" value="TreeGrafter"/>
</dbReference>
<evidence type="ECO:0000256" key="4">
    <source>
        <dbReference type="ARBA" id="ARBA00004496"/>
    </source>
</evidence>
<dbReference type="FunFam" id="2.40.30.10:FF:000052">
    <property type="entry name" value="Selenocysteine-specific elongation factor EF-Sec"/>
    <property type="match status" value="1"/>
</dbReference>
<dbReference type="GO" id="GO:0003924">
    <property type="term" value="F:GTPase activity"/>
    <property type="evidence" value="ECO:0007669"/>
    <property type="project" value="InterPro"/>
</dbReference>
<feature type="domain" description="Tr-type G" evidence="20">
    <location>
        <begin position="7"/>
        <end position="231"/>
    </location>
</feature>
<evidence type="ECO:0000256" key="19">
    <source>
        <dbReference type="SAM" id="MobiDB-lite"/>
    </source>
</evidence>
<evidence type="ECO:0000256" key="16">
    <source>
        <dbReference type="ARBA" id="ARBA00054716"/>
    </source>
</evidence>
<keyword evidence="11" id="KW-0378">Hydrolase</keyword>
<keyword evidence="12" id="KW-0648">Protein biosynthesis</keyword>
<dbReference type="PROSITE" id="PS51722">
    <property type="entry name" value="G_TR_2"/>
    <property type="match status" value="1"/>
</dbReference>
<keyword evidence="8" id="KW-0963">Cytoplasm</keyword>
<evidence type="ECO:0000259" key="20">
    <source>
        <dbReference type="PROSITE" id="PS51722"/>
    </source>
</evidence>
<dbReference type="CDD" id="cd04094">
    <property type="entry name" value="eSelB_III"/>
    <property type="match status" value="1"/>
</dbReference>
<evidence type="ECO:0000313" key="21">
    <source>
        <dbReference type="EMBL" id="GBG26915.1"/>
    </source>
</evidence>
<evidence type="ECO:0000256" key="2">
    <source>
        <dbReference type="ARBA" id="ARBA00001946"/>
    </source>
</evidence>
<evidence type="ECO:0000256" key="11">
    <source>
        <dbReference type="ARBA" id="ARBA00022801"/>
    </source>
</evidence>
<keyword evidence="9" id="KW-0597">Phosphoprotein</keyword>
<dbReference type="InterPro" id="IPR000795">
    <property type="entry name" value="T_Tr_GTP-bd_dom"/>
</dbReference>
<keyword evidence="7" id="KW-0488">Methylation</keyword>
<dbReference type="Pfam" id="PF21208">
    <property type="entry name" value="euk_SelB_III"/>
    <property type="match status" value="1"/>
</dbReference>
<comment type="function">
    <text evidence="16">Translation factor required for the incorporation of the rare amino acid selenocysteine encoded by UGA codons. Replaces the eRF1-eRF3-GTP ternary complex for the insertion of selenocysteine directed by the UGA codon. Insertion of selenocysteine at UGA codons is mediated by SECISBP2 and EEFSEC: SECISBP2 (1) specifically binds the SECIS sequence once the 80S ribosome encounters an in-frame UGA codon and (2) contacts the RPS27A/eS31 of the 40S ribosome before ribosome stalling. (3) GTP-bound EEFSEC then delivers selenocysteinyl-tRNA(Sec) to the 80S ribosome and adopts a preaccommodated state conformation. (4) After GTP hydrolysis, EEFSEC dissociates from the assembly, selenocysteinyl-tRNA(Sec) accommodates, and peptide bond synthesis and selenoprotein elongation occur.</text>
</comment>
<comment type="cofactor">
    <cofactor evidence="1">
        <name>Mn(2+)</name>
        <dbReference type="ChEBI" id="CHEBI:29035"/>
    </cofactor>
</comment>
<evidence type="ECO:0000256" key="10">
    <source>
        <dbReference type="ARBA" id="ARBA00022741"/>
    </source>
</evidence>
<dbReference type="SUPFAM" id="SSF50447">
    <property type="entry name" value="Translation proteins"/>
    <property type="match status" value="1"/>
</dbReference>
<feature type="region of interest" description="Disordered" evidence="19">
    <location>
        <begin position="183"/>
        <end position="211"/>
    </location>
</feature>
<feature type="compositionally biased region" description="Polar residues" evidence="19">
    <location>
        <begin position="199"/>
        <end position="211"/>
    </location>
</feature>
<dbReference type="GO" id="GO:0005737">
    <property type="term" value="C:cytoplasm"/>
    <property type="evidence" value="ECO:0007669"/>
    <property type="project" value="UniProtKB-SubCell"/>
</dbReference>
<evidence type="ECO:0000256" key="14">
    <source>
        <dbReference type="ARBA" id="ARBA00023242"/>
    </source>
</evidence>
<evidence type="ECO:0000256" key="9">
    <source>
        <dbReference type="ARBA" id="ARBA00022553"/>
    </source>
</evidence>
<proteinExistence type="predicted"/>
<accession>A0A2R5G8P6</accession>
<evidence type="ECO:0000256" key="6">
    <source>
        <dbReference type="ARBA" id="ARBA00021392"/>
    </source>
</evidence>
<dbReference type="InterPro" id="IPR049394">
    <property type="entry name" value="eEFSec_C"/>
</dbReference>
<dbReference type="PANTHER" id="PTHR43721:SF11">
    <property type="entry name" value="SELENOCYSTEINE-SPECIFIC ELONGATION FACTOR"/>
    <property type="match status" value="1"/>
</dbReference>
<dbReference type="PANTHER" id="PTHR43721">
    <property type="entry name" value="ELONGATION FACTOR TU-RELATED"/>
    <property type="match status" value="1"/>
</dbReference>
<dbReference type="InParanoid" id="A0A2R5G8P6"/>
<dbReference type="InterPro" id="IPR004161">
    <property type="entry name" value="EFTu-like_2"/>
</dbReference>
<evidence type="ECO:0000313" key="22">
    <source>
        <dbReference type="Proteomes" id="UP000241890"/>
    </source>
</evidence>
<sequence>MGGGGKVVNVNVGVLGHVDSGKTSLVRALSTMLSTAALDKHPQSKERGITLDLGFSAFTVEAPEQLADTGVKQVQYTLVDCPGHASLIRTIIGGAQIIDRMILVVDVTKGIQTQTAECLVIGEILTDDLIVVLNKIDLLPEATRTASVERVTKAIEQALSSTRFKGSPIACISAIVGGDGKAGVGEGSAAAPPQPPATTVKQQGQTGSSGIETQGLEDLVQLIRRTTVMPERGDASKEPLYFAIDHCFPIKGQGTVVTGTMLGGTVNVGDMVEIPQLGLERKVKSMQMFRKPVEHAAKGDRVALCFANLNADALERGTITTPGSVPSTSAAIVLLRKVRFFPLACKSGSKLHVTVGHATTVAKVTFFGSAELKEVAAQHLGKNLPMLAFDHEQEFLYDEELRGGGKAKGGPFLQWALLNFDQPVICQAGATVIGSRLDMSVETKSCRIAFYGRVASQYTKTPTEEELARLRVYRFKERHGAVDRIVDKKPDEVGRVRDVVARSMFSKDTDMSKFINLTVETDAGATGRIQSAFGKTGKFNVHFGGDGAVVKKGDRLTLRHKRMIFATAEDRKRLLQD</sequence>
<dbReference type="SUPFAM" id="SSF52540">
    <property type="entry name" value="P-loop containing nucleoside triphosphate hydrolases"/>
    <property type="match status" value="1"/>
</dbReference>
<dbReference type="GO" id="GO:0003746">
    <property type="term" value="F:translation elongation factor activity"/>
    <property type="evidence" value="ECO:0007669"/>
    <property type="project" value="UniProtKB-KW"/>
</dbReference>
<evidence type="ECO:0000256" key="13">
    <source>
        <dbReference type="ARBA" id="ARBA00023134"/>
    </source>
</evidence>
<organism evidence="21 22">
    <name type="scientific">Hondaea fermentalgiana</name>
    <dbReference type="NCBI Taxonomy" id="2315210"/>
    <lineage>
        <taxon>Eukaryota</taxon>
        <taxon>Sar</taxon>
        <taxon>Stramenopiles</taxon>
        <taxon>Bigyra</taxon>
        <taxon>Labyrinthulomycetes</taxon>
        <taxon>Thraustochytrida</taxon>
        <taxon>Thraustochytriidae</taxon>
        <taxon>Hondaea</taxon>
    </lineage>
</organism>
<dbReference type="Pfam" id="PF00009">
    <property type="entry name" value="GTP_EFTU"/>
    <property type="match status" value="1"/>
</dbReference>
<reference evidence="21 22" key="1">
    <citation type="submission" date="2017-12" db="EMBL/GenBank/DDBJ databases">
        <title>Sequencing, de novo assembly and annotation of complete genome of a new Thraustochytrid species, strain FCC1311.</title>
        <authorList>
            <person name="Sedici K."/>
            <person name="Godart F."/>
            <person name="Aiese Cigliano R."/>
            <person name="Sanseverino W."/>
            <person name="Barakat M."/>
            <person name="Ortet P."/>
            <person name="Marechal E."/>
            <person name="Cagnac O."/>
            <person name="Amato A."/>
        </authorList>
    </citation>
    <scope>NUCLEOTIDE SEQUENCE [LARGE SCALE GENOMIC DNA]</scope>
</reference>
<dbReference type="FunFam" id="3.40.50.300:FF:000900">
    <property type="entry name" value="Eukaryotic elongation factor, selenocysteine-tRNA-specific"/>
    <property type="match status" value="1"/>
</dbReference>
<evidence type="ECO:0000256" key="8">
    <source>
        <dbReference type="ARBA" id="ARBA00022490"/>
    </source>
</evidence>
<evidence type="ECO:0000256" key="12">
    <source>
        <dbReference type="ARBA" id="ARBA00022917"/>
    </source>
</evidence>
<dbReference type="InterPro" id="IPR049393">
    <property type="entry name" value="eEFSec_III"/>
</dbReference>
<dbReference type="EMBL" id="BEYU01000025">
    <property type="protein sequence ID" value="GBG26915.1"/>
    <property type="molecule type" value="Genomic_DNA"/>
</dbReference>
<keyword evidence="10" id="KW-0547">Nucleotide-binding</keyword>
<evidence type="ECO:0000256" key="5">
    <source>
        <dbReference type="ARBA" id="ARBA00015953"/>
    </source>
</evidence>
<dbReference type="Gene3D" id="3.40.50.300">
    <property type="entry name" value="P-loop containing nucleotide triphosphate hydrolases"/>
    <property type="match status" value="1"/>
</dbReference>
<dbReference type="Proteomes" id="UP000241890">
    <property type="component" value="Unassembled WGS sequence"/>
</dbReference>
<dbReference type="PRINTS" id="PR00315">
    <property type="entry name" value="ELONGATNFCT"/>
</dbReference>
<keyword evidence="13" id="KW-0342">GTP-binding</keyword>
<evidence type="ECO:0000256" key="3">
    <source>
        <dbReference type="ARBA" id="ARBA00004123"/>
    </source>
</evidence>
<dbReference type="AlphaFoldDB" id="A0A2R5G8P6"/>
<dbReference type="InterPro" id="IPR027417">
    <property type="entry name" value="P-loop_NTPase"/>
</dbReference>
<evidence type="ECO:0000256" key="15">
    <source>
        <dbReference type="ARBA" id="ARBA00049117"/>
    </source>
</evidence>
<comment type="cofactor">
    <cofactor evidence="2">
        <name>Mg(2+)</name>
        <dbReference type="ChEBI" id="CHEBI:18420"/>
    </cofactor>
</comment>
<dbReference type="OrthoDB" id="2067at2759"/>
<comment type="caution">
    <text evidence="21">The sequence shown here is derived from an EMBL/GenBank/DDBJ whole genome shotgun (WGS) entry which is preliminary data.</text>
</comment>
<keyword evidence="22" id="KW-1185">Reference proteome</keyword>
<dbReference type="Pfam" id="PF03144">
    <property type="entry name" value="GTP_EFTU_D2"/>
    <property type="match status" value="1"/>
</dbReference>
<dbReference type="Gene3D" id="2.40.30.10">
    <property type="entry name" value="Translation factors"/>
    <property type="match status" value="2"/>
</dbReference>
<dbReference type="CDD" id="cd01889">
    <property type="entry name" value="SelB_euk"/>
    <property type="match status" value="1"/>
</dbReference>
<dbReference type="GO" id="GO:0005634">
    <property type="term" value="C:nucleus"/>
    <property type="evidence" value="ECO:0007669"/>
    <property type="project" value="UniProtKB-SubCell"/>
</dbReference>
<comment type="subcellular location">
    <subcellularLocation>
        <location evidence="4">Cytoplasm</location>
    </subcellularLocation>
    <subcellularLocation>
        <location evidence="3">Nucleus</location>
    </subcellularLocation>
</comment>
<comment type="catalytic activity">
    <reaction evidence="15">
        <text>GTP + H2O = GDP + phosphate + H(+)</text>
        <dbReference type="Rhea" id="RHEA:19669"/>
        <dbReference type="ChEBI" id="CHEBI:15377"/>
        <dbReference type="ChEBI" id="CHEBI:15378"/>
        <dbReference type="ChEBI" id="CHEBI:37565"/>
        <dbReference type="ChEBI" id="CHEBI:43474"/>
        <dbReference type="ChEBI" id="CHEBI:58189"/>
    </reaction>
    <physiologicalReaction direction="left-to-right" evidence="15">
        <dbReference type="Rhea" id="RHEA:19670"/>
    </physiologicalReaction>
</comment>